<dbReference type="EMBL" id="FONZ01000001">
    <property type="protein sequence ID" value="SFE73194.1"/>
    <property type="molecule type" value="Genomic_DNA"/>
</dbReference>
<evidence type="ECO:0000256" key="1">
    <source>
        <dbReference type="ARBA" id="ARBA00022679"/>
    </source>
</evidence>
<dbReference type="Proteomes" id="UP000198520">
    <property type="component" value="Unassembled WGS sequence"/>
</dbReference>
<accession>A0A1I2CY53</accession>
<dbReference type="Pfam" id="PF00294">
    <property type="entry name" value="PfkB"/>
    <property type="match status" value="1"/>
</dbReference>
<dbReference type="Gene3D" id="3.40.1190.20">
    <property type="match status" value="1"/>
</dbReference>
<sequence length="325" mass="31913">MDCYNSPMTDSPRVLAVGLATLDVVQVVERLPGPDEKLVARSVDVDAGGPALNAARTAALLGCDVTLVTVVGAGAIGEAVRAGLGAVRLDDRATGAAGAAVSTVLVTAGTGERAVVSTNATGVVVQAEAPDLTGVCAVLVDGHHLDLALATAAEARRLGIPVLLDGGSWKPGLEALLAHVDVALLSADFRLPADLALPAAGAALSSGSLLADVARLGPTVVAQSHGAGAIEVLAHSRAATVPVPRAGRVVDTLGAGDVLHGALLACLAAGPRALGAVVVDALAVAAEVASASVAAPGALGWARDGANAGQLRCDAARFRSKCEVP</sequence>
<keyword evidence="5" id="KW-1185">Reference proteome</keyword>
<protein>
    <submittedName>
        <fullName evidence="4">Sugar or nucleoside kinase, ribokinase family</fullName>
    </submittedName>
</protein>
<dbReference type="InterPro" id="IPR002173">
    <property type="entry name" value="Carboh/pur_kinase_PfkB_CS"/>
</dbReference>
<keyword evidence="2 4" id="KW-0418">Kinase</keyword>
<evidence type="ECO:0000313" key="5">
    <source>
        <dbReference type="Proteomes" id="UP000198520"/>
    </source>
</evidence>
<feature type="domain" description="Carbohydrate kinase PfkB" evidence="3">
    <location>
        <begin position="13"/>
        <end position="298"/>
    </location>
</feature>
<evidence type="ECO:0000259" key="3">
    <source>
        <dbReference type="Pfam" id="PF00294"/>
    </source>
</evidence>
<proteinExistence type="predicted"/>
<dbReference type="AlphaFoldDB" id="A0A1I2CY53"/>
<dbReference type="PROSITE" id="PS00584">
    <property type="entry name" value="PFKB_KINASES_2"/>
    <property type="match status" value="1"/>
</dbReference>
<dbReference type="PANTHER" id="PTHR42774:SF3">
    <property type="entry name" value="KETOHEXOKINASE"/>
    <property type="match status" value="1"/>
</dbReference>
<evidence type="ECO:0000256" key="2">
    <source>
        <dbReference type="ARBA" id="ARBA00022777"/>
    </source>
</evidence>
<dbReference type="InterPro" id="IPR052562">
    <property type="entry name" value="Ketohexokinase-related"/>
</dbReference>
<dbReference type="GO" id="GO:0016301">
    <property type="term" value="F:kinase activity"/>
    <property type="evidence" value="ECO:0007669"/>
    <property type="project" value="UniProtKB-KW"/>
</dbReference>
<reference evidence="5" key="1">
    <citation type="submission" date="2016-10" db="EMBL/GenBank/DDBJ databases">
        <authorList>
            <person name="Varghese N."/>
            <person name="Submissions S."/>
        </authorList>
    </citation>
    <scope>NUCLEOTIDE SEQUENCE [LARGE SCALE GENOMIC DNA]</scope>
    <source>
        <strain evidence="5">DSM 19083</strain>
    </source>
</reference>
<organism evidence="4 5">
    <name type="scientific">Flavimobilis marinus</name>
    <dbReference type="NCBI Taxonomy" id="285351"/>
    <lineage>
        <taxon>Bacteria</taxon>
        <taxon>Bacillati</taxon>
        <taxon>Actinomycetota</taxon>
        <taxon>Actinomycetes</taxon>
        <taxon>Micrococcales</taxon>
        <taxon>Jonesiaceae</taxon>
        <taxon>Flavimobilis</taxon>
    </lineage>
</organism>
<dbReference type="InterPro" id="IPR029056">
    <property type="entry name" value="Ribokinase-like"/>
</dbReference>
<gene>
    <name evidence="4" type="ORF">SAMN04488035_0317</name>
</gene>
<dbReference type="STRING" id="285351.SAMN04488035_0317"/>
<name>A0A1I2CY53_9MICO</name>
<keyword evidence="1" id="KW-0808">Transferase</keyword>
<evidence type="ECO:0000313" key="4">
    <source>
        <dbReference type="EMBL" id="SFE73194.1"/>
    </source>
</evidence>
<dbReference type="SUPFAM" id="SSF53613">
    <property type="entry name" value="Ribokinase-like"/>
    <property type="match status" value="1"/>
</dbReference>
<dbReference type="InterPro" id="IPR011611">
    <property type="entry name" value="PfkB_dom"/>
</dbReference>
<dbReference type="PANTHER" id="PTHR42774">
    <property type="entry name" value="PHOSPHOTRANSFERASE SYSTEM TRANSPORT PROTEIN"/>
    <property type="match status" value="1"/>
</dbReference>